<comment type="catalytic activity">
    <reaction evidence="8">
        <text>L-seryl-[protein] + ATP = O-phospho-L-seryl-[protein] + ADP + H(+)</text>
        <dbReference type="Rhea" id="RHEA:17989"/>
        <dbReference type="Rhea" id="RHEA-COMP:9863"/>
        <dbReference type="Rhea" id="RHEA-COMP:11604"/>
        <dbReference type="ChEBI" id="CHEBI:15378"/>
        <dbReference type="ChEBI" id="CHEBI:29999"/>
        <dbReference type="ChEBI" id="CHEBI:30616"/>
        <dbReference type="ChEBI" id="CHEBI:83421"/>
        <dbReference type="ChEBI" id="CHEBI:456216"/>
        <dbReference type="EC" id="2.7.11.1"/>
    </reaction>
</comment>
<dbReference type="EnsemblMetazoa" id="CapteT63964">
    <property type="protein sequence ID" value="CapteP63964"/>
    <property type="gene ID" value="CapteG63964"/>
</dbReference>
<dbReference type="EMBL" id="KB291798">
    <property type="protein sequence ID" value="ELU18820.1"/>
    <property type="molecule type" value="Genomic_DNA"/>
</dbReference>
<name>N1PB96_CAPTE</name>
<dbReference type="AlphaFoldDB" id="N1PB96"/>
<reference evidence="13" key="3">
    <citation type="submission" date="2015-06" db="UniProtKB">
        <authorList>
            <consortium name="EnsemblMetazoa"/>
        </authorList>
    </citation>
    <scope>IDENTIFICATION</scope>
</reference>
<protein>
    <recommendedName>
        <fullName evidence="1">non-specific serine/threonine protein kinase</fullName>
        <ecNumber evidence="1">2.7.11.1</ecNumber>
    </recommendedName>
</protein>
<evidence type="ECO:0000256" key="2">
    <source>
        <dbReference type="ARBA" id="ARBA00022527"/>
    </source>
</evidence>
<feature type="binding site" evidence="9">
    <location>
        <position position="25"/>
    </location>
    <ligand>
        <name>ATP</name>
        <dbReference type="ChEBI" id="CHEBI:30616"/>
    </ligand>
</feature>
<evidence type="ECO:0000313" key="12">
    <source>
        <dbReference type="EMBL" id="ELU18820.1"/>
    </source>
</evidence>
<evidence type="ECO:0000256" key="5">
    <source>
        <dbReference type="ARBA" id="ARBA00022777"/>
    </source>
</evidence>
<organism evidence="12">
    <name type="scientific">Capitella teleta</name>
    <name type="common">Polychaete worm</name>
    <dbReference type="NCBI Taxonomy" id="283909"/>
    <lineage>
        <taxon>Eukaryota</taxon>
        <taxon>Metazoa</taxon>
        <taxon>Spiralia</taxon>
        <taxon>Lophotrochozoa</taxon>
        <taxon>Annelida</taxon>
        <taxon>Polychaeta</taxon>
        <taxon>Sedentaria</taxon>
        <taxon>Scolecida</taxon>
        <taxon>Capitellidae</taxon>
        <taxon>Capitella</taxon>
    </lineage>
</organism>
<evidence type="ECO:0000256" key="8">
    <source>
        <dbReference type="ARBA" id="ARBA00048679"/>
    </source>
</evidence>
<dbReference type="PANTHER" id="PTHR44329:SF285">
    <property type="entry name" value="V-MOS MOLONEY MURINE SARCOMA VIRAL ONCO HOMOLOG"/>
    <property type="match status" value="1"/>
</dbReference>
<proteinExistence type="inferred from homology"/>
<dbReference type="STRING" id="283909.N1PB96"/>
<evidence type="ECO:0000256" key="1">
    <source>
        <dbReference type="ARBA" id="ARBA00012513"/>
    </source>
</evidence>
<keyword evidence="4 9" id="KW-0547">Nucleotide-binding</keyword>
<dbReference type="OrthoDB" id="4062651at2759"/>
<dbReference type="InterPro" id="IPR008271">
    <property type="entry name" value="Ser/Thr_kinase_AS"/>
</dbReference>
<dbReference type="EMBL" id="AMQN01000022">
    <property type="status" value="NOT_ANNOTATED_CDS"/>
    <property type="molecule type" value="Genomic_DNA"/>
</dbReference>
<evidence type="ECO:0000313" key="13">
    <source>
        <dbReference type="EnsemblMetazoa" id="CapteP63964"/>
    </source>
</evidence>
<evidence type="ECO:0000256" key="3">
    <source>
        <dbReference type="ARBA" id="ARBA00022679"/>
    </source>
</evidence>
<feature type="non-terminal residue" evidence="12">
    <location>
        <position position="1"/>
    </location>
</feature>
<dbReference type="FunCoup" id="N1PB96">
    <property type="interactions" value="22"/>
</dbReference>
<dbReference type="InterPro" id="IPR051681">
    <property type="entry name" value="Ser/Thr_Kinases-Pseudokinases"/>
</dbReference>
<evidence type="ECO:0000259" key="11">
    <source>
        <dbReference type="PROSITE" id="PS50011"/>
    </source>
</evidence>
<dbReference type="EC" id="2.7.11.1" evidence="1"/>
<dbReference type="GO" id="GO:0005524">
    <property type="term" value="F:ATP binding"/>
    <property type="evidence" value="ECO:0007669"/>
    <property type="project" value="UniProtKB-UniRule"/>
</dbReference>
<reference evidence="14" key="1">
    <citation type="submission" date="2012-12" db="EMBL/GenBank/DDBJ databases">
        <authorList>
            <person name="Hellsten U."/>
            <person name="Grimwood J."/>
            <person name="Chapman J.A."/>
            <person name="Shapiro H."/>
            <person name="Aerts A."/>
            <person name="Otillar R.P."/>
            <person name="Terry A.Y."/>
            <person name="Boore J.L."/>
            <person name="Simakov O."/>
            <person name="Marletaz F."/>
            <person name="Cho S.-J."/>
            <person name="Edsinger-Gonzales E."/>
            <person name="Havlak P."/>
            <person name="Kuo D.-H."/>
            <person name="Larsson T."/>
            <person name="Lv J."/>
            <person name="Arendt D."/>
            <person name="Savage R."/>
            <person name="Osoegawa K."/>
            <person name="de Jong P."/>
            <person name="Lindberg D.R."/>
            <person name="Seaver E.C."/>
            <person name="Weisblat D.A."/>
            <person name="Putnam N.H."/>
            <person name="Grigoriev I.V."/>
            <person name="Rokhsar D.S."/>
        </authorList>
    </citation>
    <scope>NUCLEOTIDE SEQUENCE</scope>
    <source>
        <strain evidence="14">I ESC-2004</strain>
    </source>
</reference>
<dbReference type="PROSITE" id="PS00107">
    <property type="entry name" value="PROTEIN_KINASE_ATP"/>
    <property type="match status" value="1"/>
</dbReference>
<dbReference type="InterPro" id="IPR017441">
    <property type="entry name" value="Protein_kinase_ATP_BS"/>
</dbReference>
<reference evidence="12 14" key="2">
    <citation type="journal article" date="2013" name="Nature">
        <title>Insights into bilaterian evolution from three spiralian genomes.</title>
        <authorList>
            <person name="Simakov O."/>
            <person name="Marletaz F."/>
            <person name="Cho S.J."/>
            <person name="Edsinger-Gonzales E."/>
            <person name="Havlak P."/>
            <person name="Hellsten U."/>
            <person name="Kuo D.H."/>
            <person name="Larsson T."/>
            <person name="Lv J."/>
            <person name="Arendt D."/>
            <person name="Savage R."/>
            <person name="Osoegawa K."/>
            <person name="de Jong P."/>
            <person name="Grimwood J."/>
            <person name="Chapman J.A."/>
            <person name="Shapiro H."/>
            <person name="Aerts A."/>
            <person name="Otillar R.P."/>
            <person name="Terry A.Y."/>
            <person name="Boore J.L."/>
            <person name="Grigoriev I.V."/>
            <person name="Lindberg D.R."/>
            <person name="Seaver E.C."/>
            <person name="Weisblat D.A."/>
            <person name="Putnam N.H."/>
            <person name="Rokhsar D.S."/>
        </authorList>
    </citation>
    <scope>NUCLEOTIDE SEQUENCE</scope>
    <source>
        <strain evidence="12 14">I ESC-2004</strain>
    </source>
</reference>
<dbReference type="HOGENOM" id="CLU_000288_7_35_1"/>
<dbReference type="PROSITE" id="PS00108">
    <property type="entry name" value="PROTEIN_KINASE_ST"/>
    <property type="match status" value="1"/>
</dbReference>
<dbReference type="SMART" id="SM00220">
    <property type="entry name" value="S_TKc"/>
    <property type="match status" value="1"/>
</dbReference>
<dbReference type="PROSITE" id="PS50011">
    <property type="entry name" value="PROTEIN_KINASE_DOM"/>
    <property type="match status" value="1"/>
</dbReference>
<keyword evidence="2 10" id="KW-0723">Serine/threonine-protein kinase</keyword>
<dbReference type="SUPFAM" id="SSF56112">
    <property type="entry name" value="Protein kinase-like (PK-like)"/>
    <property type="match status" value="1"/>
</dbReference>
<gene>
    <name evidence="12" type="ORF">CAPTEDRAFT_63964</name>
</gene>
<dbReference type="PIRSF" id="PIRSF000654">
    <property type="entry name" value="Integrin-linked_kinase"/>
    <property type="match status" value="1"/>
</dbReference>
<dbReference type="InterPro" id="IPR000719">
    <property type="entry name" value="Prot_kinase_dom"/>
</dbReference>
<evidence type="ECO:0000256" key="10">
    <source>
        <dbReference type="RuleBase" id="RU000304"/>
    </source>
</evidence>
<dbReference type="GO" id="GO:0004674">
    <property type="term" value="F:protein serine/threonine kinase activity"/>
    <property type="evidence" value="ECO:0007669"/>
    <property type="project" value="UniProtKB-KW"/>
</dbReference>
<dbReference type="InterPro" id="IPR011009">
    <property type="entry name" value="Kinase-like_dom_sf"/>
</dbReference>
<evidence type="ECO:0000256" key="4">
    <source>
        <dbReference type="ARBA" id="ARBA00022741"/>
    </source>
</evidence>
<evidence type="ECO:0000256" key="9">
    <source>
        <dbReference type="PROSITE-ProRule" id="PRU10141"/>
    </source>
</evidence>
<keyword evidence="5" id="KW-0418">Kinase</keyword>
<evidence type="ECO:0000256" key="7">
    <source>
        <dbReference type="ARBA" id="ARBA00047899"/>
    </source>
</evidence>
<comment type="catalytic activity">
    <reaction evidence="7">
        <text>L-threonyl-[protein] + ATP = O-phospho-L-threonyl-[protein] + ADP + H(+)</text>
        <dbReference type="Rhea" id="RHEA:46608"/>
        <dbReference type="Rhea" id="RHEA-COMP:11060"/>
        <dbReference type="Rhea" id="RHEA-COMP:11605"/>
        <dbReference type="ChEBI" id="CHEBI:15378"/>
        <dbReference type="ChEBI" id="CHEBI:30013"/>
        <dbReference type="ChEBI" id="CHEBI:30616"/>
        <dbReference type="ChEBI" id="CHEBI:61977"/>
        <dbReference type="ChEBI" id="CHEBI:456216"/>
        <dbReference type="EC" id="2.7.11.1"/>
    </reaction>
</comment>
<dbReference type="Gene3D" id="1.10.510.10">
    <property type="entry name" value="Transferase(Phosphotransferase) domain 1"/>
    <property type="match status" value="1"/>
</dbReference>
<dbReference type="PANTHER" id="PTHR44329">
    <property type="entry name" value="SERINE/THREONINE-PROTEIN KINASE TNNI3K-RELATED"/>
    <property type="match status" value="1"/>
</dbReference>
<keyword evidence="3" id="KW-0808">Transferase</keyword>
<feature type="non-terminal residue" evidence="12">
    <location>
        <position position="258"/>
    </location>
</feature>
<keyword evidence="6 9" id="KW-0067">ATP-binding</keyword>
<sequence length="258" mass="28412">GLLGSGGFGSVYKGTFCGKQIAVKKFHSNQRNIKARAQSFQAESNTQHLSHPNVVSVLASFSENLFDQSYIIMEYAGHMNLQQLINQSEGSIPQGKRLAYSLDISQALNYIHGQKFVHLDVKPGNIIIGSGDVCRLADFGCCQVLSHADEGQTSPTCRSYLTGTVAYRAPELLRGEAPCAKADIYSFGVTLWQMLTCETPFFGENAHVVIFGVVSQNMRPSLPAKFDPIDEVEKAYKDCFEQCWASVRSMRPSADELI</sequence>
<dbReference type="Gene3D" id="3.30.200.20">
    <property type="entry name" value="Phosphorylase Kinase, domain 1"/>
    <property type="match status" value="1"/>
</dbReference>
<dbReference type="Pfam" id="PF00069">
    <property type="entry name" value="Pkinase"/>
    <property type="match status" value="1"/>
</dbReference>
<evidence type="ECO:0000256" key="6">
    <source>
        <dbReference type="ARBA" id="ARBA00022840"/>
    </source>
</evidence>
<comment type="similarity">
    <text evidence="10">Belongs to the protein kinase superfamily.</text>
</comment>
<dbReference type="OMA" id="LSWCSID"/>
<evidence type="ECO:0000313" key="14">
    <source>
        <dbReference type="Proteomes" id="UP000014760"/>
    </source>
</evidence>
<feature type="domain" description="Protein kinase" evidence="11">
    <location>
        <begin position="1"/>
        <end position="258"/>
    </location>
</feature>
<accession>N1PB96</accession>
<keyword evidence="14" id="KW-1185">Reference proteome</keyword>
<dbReference type="Proteomes" id="UP000014760">
    <property type="component" value="Unassembled WGS sequence"/>
</dbReference>